<evidence type="ECO:0000313" key="1">
    <source>
        <dbReference type="EnsemblPlants" id="MELO3C033422.2.1"/>
    </source>
</evidence>
<organism evidence="1">
    <name type="scientific">Cucumis melo</name>
    <name type="common">Muskmelon</name>
    <dbReference type="NCBI Taxonomy" id="3656"/>
    <lineage>
        <taxon>Eukaryota</taxon>
        <taxon>Viridiplantae</taxon>
        <taxon>Streptophyta</taxon>
        <taxon>Embryophyta</taxon>
        <taxon>Tracheophyta</taxon>
        <taxon>Spermatophyta</taxon>
        <taxon>Magnoliopsida</taxon>
        <taxon>eudicotyledons</taxon>
        <taxon>Gunneridae</taxon>
        <taxon>Pentapetalae</taxon>
        <taxon>rosids</taxon>
        <taxon>fabids</taxon>
        <taxon>Cucurbitales</taxon>
        <taxon>Cucurbitaceae</taxon>
        <taxon>Benincaseae</taxon>
        <taxon>Cucumis</taxon>
    </lineage>
</organism>
<protein>
    <submittedName>
        <fullName evidence="1">Uncharacterized protein</fullName>
    </submittedName>
</protein>
<sequence length="70" mass="7878">MEMDFLGLSSKKPLVVVEKSKVCGLASNRVMIIVVMFDYSNARLIQFFGASYYSFAIIHWSSKAIFAAIH</sequence>
<reference evidence="1" key="1">
    <citation type="submission" date="2023-03" db="UniProtKB">
        <authorList>
            <consortium name="EnsemblPlants"/>
        </authorList>
    </citation>
    <scope>IDENTIFICATION</scope>
</reference>
<accession>A0A9I9EGC7</accession>
<dbReference type="AlphaFoldDB" id="A0A9I9EGC7"/>
<dbReference type="EnsemblPlants" id="MELO3C033422.2.1">
    <property type="protein sequence ID" value="MELO3C033422.2.1"/>
    <property type="gene ID" value="MELO3C033422.2"/>
</dbReference>
<proteinExistence type="predicted"/>
<name>A0A9I9EGC7_CUCME</name>
<dbReference type="Gramene" id="MELO3C033422.2.1">
    <property type="protein sequence ID" value="MELO3C033422.2.1"/>
    <property type="gene ID" value="MELO3C033422.2"/>
</dbReference>